<dbReference type="PATRIC" id="fig|1268837.3.peg.1797"/>
<gene>
    <name evidence="1" type="ORF">RAT170B_1566</name>
</gene>
<dbReference type="AlphaFoldDB" id="A0A0F3RBX0"/>
<evidence type="ECO:0000313" key="2">
    <source>
        <dbReference type="Proteomes" id="UP000033736"/>
    </source>
</evidence>
<keyword evidence="1" id="KW-0808">Transferase</keyword>
<name>A0A0F3RBX0_9RICK</name>
<dbReference type="EMBL" id="LAOQ01000008">
    <property type="protein sequence ID" value="KJW03945.1"/>
    <property type="molecule type" value="Genomic_DNA"/>
</dbReference>
<sequence length="92" mass="10744">MTINNQNQPKDNHNITKTNWNLQLSPISVTLIPYPQEENIINSTITNYTDIIKYKLELQEANNKLKESELFKRDVVQNMVHGLKISCKGFFH</sequence>
<organism evidence="1 2">
    <name type="scientific">Rickettsia argasii T170-B</name>
    <dbReference type="NCBI Taxonomy" id="1268837"/>
    <lineage>
        <taxon>Bacteria</taxon>
        <taxon>Pseudomonadati</taxon>
        <taxon>Pseudomonadota</taxon>
        <taxon>Alphaproteobacteria</taxon>
        <taxon>Rickettsiales</taxon>
        <taxon>Rickettsiaceae</taxon>
        <taxon>Rickettsieae</taxon>
        <taxon>Rickettsia</taxon>
        <taxon>spotted fever group</taxon>
    </lineage>
</organism>
<comment type="caution">
    <text evidence="1">The sequence shown here is derived from an EMBL/GenBank/DDBJ whole genome shotgun (WGS) entry which is preliminary data.</text>
</comment>
<dbReference type="Proteomes" id="UP000033736">
    <property type="component" value="Unassembled WGS sequence"/>
</dbReference>
<keyword evidence="1" id="KW-0418">Kinase</keyword>
<keyword evidence="2" id="KW-1185">Reference proteome</keyword>
<dbReference type="GO" id="GO:0016301">
    <property type="term" value="F:kinase activity"/>
    <property type="evidence" value="ECO:0007669"/>
    <property type="project" value="UniProtKB-KW"/>
</dbReference>
<protein>
    <submittedName>
        <fullName evidence="1">Signal transduction histidine kinase domain protein</fullName>
    </submittedName>
</protein>
<evidence type="ECO:0000313" key="1">
    <source>
        <dbReference type="EMBL" id="KJW03945.1"/>
    </source>
</evidence>
<accession>A0A0F3RBX0</accession>
<reference evidence="1 2" key="1">
    <citation type="submission" date="2015-01" db="EMBL/GenBank/DDBJ databases">
        <title>Genome Sequencing of Rickettsiales /home/snadendla/prok_pipe/test/illegal_ec_num.txt.</title>
        <authorList>
            <person name="Daugherty S.C."/>
            <person name="Su Q."/>
            <person name="Abolude K."/>
            <person name="Beier-Sexton M."/>
            <person name="Carlyon J.A."/>
            <person name="Carter R."/>
            <person name="Day N.P."/>
            <person name="Dumler S.J."/>
            <person name="Dyachenko V."/>
            <person name="Godinez A."/>
            <person name="Kurtti T.J."/>
            <person name="Lichay M."/>
            <person name="Mullins K.E."/>
            <person name="Ott S."/>
            <person name="Pappas-Brown V."/>
            <person name="Paris D.H."/>
            <person name="Patel P."/>
            <person name="Richards A.L."/>
            <person name="Sadzewicz L."/>
            <person name="Sears K."/>
            <person name="Seidman D."/>
            <person name="Sengamalay N."/>
            <person name="Stenos J."/>
            <person name="Tallon L.J."/>
            <person name="Vincent G."/>
            <person name="Fraser C.M."/>
            <person name="Munderloh U."/>
            <person name="Dunning-Hotopp J.C."/>
        </authorList>
    </citation>
    <scope>NUCLEOTIDE SEQUENCE [LARGE SCALE GENOMIC DNA]</scope>
    <source>
        <strain evidence="1 2">T170-B</strain>
    </source>
</reference>
<proteinExistence type="predicted"/>